<gene>
    <name evidence="1" type="ORF">DHETER_LOCUS9841</name>
</gene>
<proteinExistence type="predicted"/>
<accession>A0ACA9NLB5</accession>
<evidence type="ECO:0000313" key="2">
    <source>
        <dbReference type="Proteomes" id="UP000789702"/>
    </source>
</evidence>
<dbReference type="EMBL" id="CAJVPU010018005">
    <property type="protein sequence ID" value="CAG8663043.1"/>
    <property type="molecule type" value="Genomic_DNA"/>
</dbReference>
<sequence>KRIMVETIENKKEIIRYSINLIWEATKGGVRKIVFNDASCSATIFLTDSTKDIENLDTPGVVLISEEIYRKIINNLANIKGKESITNEDDPGSDRLSEINVDAQTNENNTLNLEKDQWAKSSHMNDYFKISK</sequence>
<evidence type="ECO:0000313" key="1">
    <source>
        <dbReference type="EMBL" id="CAG8663043.1"/>
    </source>
</evidence>
<dbReference type="Proteomes" id="UP000789702">
    <property type="component" value="Unassembled WGS sequence"/>
</dbReference>
<name>A0ACA9NLB5_9GLOM</name>
<keyword evidence="2" id="KW-1185">Reference proteome</keyword>
<organism evidence="1 2">
    <name type="scientific">Dentiscutata heterogama</name>
    <dbReference type="NCBI Taxonomy" id="1316150"/>
    <lineage>
        <taxon>Eukaryota</taxon>
        <taxon>Fungi</taxon>
        <taxon>Fungi incertae sedis</taxon>
        <taxon>Mucoromycota</taxon>
        <taxon>Glomeromycotina</taxon>
        <taxon>Glomeromycetes</taxon>
        <taxon>Diversisporales</taxon>
        <taxon>Gigasporaceae</taxon>
        <taxon>Dentiscutata</taxon>
    </lineage>
</organism>
<comment type="caution">
    <text evidence="1">The sequence shown here is derived from an EMBL/GenBank/DDBJ whole genome shotgun (WGS) entry which is preliminary data.</text>
</comment>
<reference evidence="1" key="1">
    <citation type="submission" date="2021-06" db="EMBL/GenBank/DDBJ databases">
        <authorList>
            <person name="Kallberg Y."/>
            <person name="Tangrot J."/>
            <person name="Rosling A."/>
        </authorList>
    </citation>
    <scope>NUCLEOTIDE SEQUENCE</scope>
    <source>
        <strain evidence="1">IL203A</strain>
    </source>
</reference>
<protein>
    <submittedName>
        <fullName evidence="1">2561_t:CDS:1</fullName>
    </submittedName>
</protein>
<feature type="non-terminal residue" evidence="1">
    <location>
        <position position="1"/>
    </location>
</feature>